<evidence type="ECO:0000313" key="1">
    <source>
        <dbReference type="EMBL" id="GBN46960.1"/>
    </source>
</evidence>
<name>A0A4Y2P958_ARAVE</name>
<gene>
    <name evidence="1" type="ORF">AVEN_247455_1</name>
</gene>
<evidence type="ECO:0000313" key="2">
    <source>
        <dbReference type="Proteomes" id="UP000499080"/>
    </source>
</evidence>
<keyword evidence="2" id="KW-1185">Reference proteome</keyword>
<reference evidence="1 2" key="1">
    <citation type="journal article" date="2019" name="Sci. Rep.">
        <title>Orb-weaving spider Araneus ventricosus genome elucidates the spidroin gene catalogue.</title>
        <authorList>
            <person name="Kono N."/>
            <person name="Nakamura H."/>
            <person name="Ohtoshi R."/>
            <person name="Moran D.A.P."/>
            <person name="Shinohara A."/>
            <person name="Yoshida Y."/>
            <person name="Fujiwara M."/>
            <person name="Mori M."/>
            <person name="Tomita M."/>
            <person name="Arakawa K."/>
        </authorList>
    </citation>
    <scope>NUCLEOTIDE SEQUENCE [LARGE SCALE GENOMIC DNA]</scope>
</reference>
<comment type="caution">
    <text evidence="1">The sequence shown here is derived from an EMBL/GenBank/DDBJ whole genome shotgun (WGS) entry which is preliminary data.</text>
</comment>
<protein>
    <submittedName>
        <fullName evidence="1">Uncharacterized protein</fullName>
    </submittedName>
</protein>
<dbReference type="AlphaFoldDB" id="A0A4Y2P958"/>
<dbReference type="EMBL" id="BGPR01010592">
    <property type="protein sequence ID" value="GBN46960.1"/>
    <property type="molecule type" value="Genomic_DNA"/>
</dbReference>
<sequence>MQKGTKSFLYKAFKPCTRDLNAESNVYIIDGGVAHQHSLNVYYHIQHWLGHKKRLEDWGCERTNSGLQSVKTLKTPHLTLSCMQDILQV</sequence>
<proteinExistence type="predicted"/>
<accession>A0A4Y2P958</accession>
<dbReference type="Proteomes" id="UP000499080">
    <property type="component" value="Unassembled WGS sequence"/>
</dbReference>
<organism evidence="1 2">
    <name type="scientific">Araneus ventricosus</name>
    <name type="common">Orbweaver spider</name>
    <name type="synonym">Epeira ventricosa</name>
    <dbReference type="NCBI Taxonomy" id="182803"/>
    <lineage>
        <taxon>Eukaryota</taxon>
        <taxon>Metazoa</taxon>
        <taxon>Ecdysozoa</taxon>
        <taxon>Arthropoda</taxon>
        <taxon>Chelicerata</taxon>
        <taxon>Arachnida</taxon>
        <taxon>Araneae</taxon>
        <taxon>Araneomorphae</taxon>
        <taxon>Entelegynae</taxon>
        <taxon>Araneoidea</taxon>
        <taxon>Araneidae</taxon>
        <taxon>Araneus</taxon>
    </lineage>
</organism>
<dbReference type="OrthoDB" id="8195485at2759"/>